<evidence type="ECO:0000313" key="2">
    <source>
        <dbReference type="Proteomes" id="UP001153331"/>
    </source>
</evidence>
<name>A0ACC2INS2_9PLEO</name>
<protein>
    <submittedName>
        <fullName evidence="1">Uncharacterized protein</fullName>
    </submittedName>
</protein>
<gene>
    <name evidence="1" type="ORF">OPT61_g1815</name>
</gene>
<evidence type="ECO:0000313" key="1">
    <source>
        <dbReference type="EMBL" id="KAJ8116824.1"/>
    </source>
</evidence>
<proteinExistence type="predicted"/>
<dbReference type="Proteomes" id="UP001153331">
    <property type="component" value="Unassembled WGS sequence"/>
</dbReference>
<dbReference type="EMBL" id="JAPHNI010000077">
    <property type="protein sequence ID" value="KAJ8116824.1"/>
    <property type="molecule type" value="Genomic_DNA"/>
</dbReference>
<organism evidence="1 2">
    <name type="scientific">Boeremia exigua</name>
    <dbReference type="NCBI Taxonomy" id="749465"/>
    <lineage>
        <taxon>Eukaryota</taxon>
        <taxon>Fungi</taxon>
        <taxon>Dikarya</taxon>
        <taxon>Ascomycota</taxon>
        <taxon>Pezizomycotina</taxon>
        <taxon>Dothideomycetes</taxon>
        <taxon>Pleosporomycetidae</taxon>
        <taxon>Pleosporales</taxon>
        <taxon>Pleosporineae</taxon>
        <taxon>Didymellaceae</taxon>
        <taxon>Boeremia</taxon>
    </lineage>
</organism>
<comment type="caution">
    <text evidence="1">The sequence shown here is derived from an EMBL/GenBank/DDBJ whole genome shotgun (WGS) entry which is preliminary data.</text>
</comment>
<reference evidence="1" key="1">
    <citation type="submission" date="2022-11" db="EMBL/GenBank/DDBJ databases">
        <title>Genome Sequence of Boeremia exigua.</title>
        <authorList>
            <person name="Buettner E."/>
        </authorList>
    </citation>
    <scope>NUCLEOTIDE SEQUENCE</scope>
    <source>
        <strain evidence="1">CU02</strain>
    </source>
</reference>
<sequence length="712" mass="78794">MPSLKTARLRFGRMEEWVQPIAQEATGEPQRQSGALFQCLSMLSIELCACVALHGGSDTQIRVDLRPFGSDLGVSAGHESNSYRIPTGLDAFRQVSQPCAMNVQFRWSPEQYFPMGSQPCRLTKTTHTDQLAQTHAARREGRNACIAQCSVMITRLFKAHISSRYGGGDENSRTSLKSWVVKKRRCKMLFVLGNVDSDDSGSSAADAIEGRPWAITAACTTVLAAYYLTWLIYSRTLHPLAKVPGPVWASLSRTWLMWRMYHGDYQFALLAQHKLHGSLIRIAPNELSYANPDGIRVIYRLHAPLEKTDWYHTWKGRGIKLDMFTITSEKEHAAYRRVVGGVYTLSSILKNEPQIDDNVATLLDRLDGFAQRSSPVDLGLWLEMYAYENIGSVFFGKPFGFLATSTDYGGYIAAVHKAMPLLSVVSMAPSYARTALLVAAAAMPSLLRAVLAVDSIRRNAVRETEEAMARKTDAQRHDMLTRLLEIVAKTGSGSGVTHHEIMGEMWVAVLAGADSTACALRAVVYHLLKNPSAMRKLTAEIDAAYADGALSHPAQHAQVIRLPYLMAVCQEAARVWPSFQITMPRRAPVGGLYLPSGFFVPAGYGVGMNPYVSQRDKGVFGEDAECFRPERWLSADKEQLRQMNAAMLSFGAGTRTCTGQHLAMAEIYKIVPEMLHRFAISMPADKQWTTFNASFNLTGGVVCSIERRDSVA</sequence>
<keyword evidence="2" id="KW-1185">Reference proteome</keyword>
<accession>A0ACC2INS2</accession>